<evidence type="ECO:0000313" key="2">
    <source>
        <dbReference type="EMBL" id="KAF6025209.1"/>
    </source>
</evidence>
<dbReference type="EMBL" id="VXIV02002461">
    <property type="protein sequence ID" value="KAF6025432.1"/>
    <property type="molecule type" value="Genomic_DNA"/>
</dbReference>
<reference evidence="3 4" key="2">
    <citation type="submission" date="2020-06" db="EMBL/GenBank/DDBJ databases">
        <title>Draft genome of Bugula neritina, a colonial animal packing powerful symbionts and potential medicines.</title>
        <authorList>
            <person name="Rayko M."/>
        </authorList>
    </citation>
    <scope>NUCLEOTIDE SEQUENCE [LARGE SCALE GENOMIC DNA]</scope>
    <source>
        <strain evidence="3">Kwan_BN1</strain>
    </source>
</reference>
<dbReference type="EMBL" id="VXIV02002485">
    <property type="protein sequence ID" value="KAF6025209.1"/>
    <property type="molecule type" value="Genomic_DNA"/>
</dbReference>
<protein>
    <submittedName>
        <fullName evidence="3">Uncharacterized protein</fullName>
    </submittedName>
</protein>
<comment type="caution">
    <text evidence="3">The sequence shown here is derived from an EMBL/GenBank/DDBJ whole genome shotgun (WGS) entry which is preliminary data.</text>
</comment>
<evidence type="ECO:0000313" key="4">
    <source>
        <dbReference type="Proteomes" id="UP000593567"/>
    </source>
</evidence>
<feature type="region of interest" description="Disordered" evidence="1">
    <location>
        <begin position="49"/>
        <end position="76"/>
    </location>
</feature>
<evidence type="ECO:0000313" key="3">
    <source>
        <dbReference type="EMBL" id="KAF6025432.1"/>
    </source>
</evidence>
<proteinExistence type="predicted"/>
<evidence type="ECO:0000256" key="1">
    <source>
        <dbReference type="SAM" id="MobiDB-lite"/>
    </source>
</evidence>
<accession>A0A7J7JGH1</accession>
<organism evidence="3 4">
    <name type="scientific">Bugula neritina</name>
    <name type="common">Brown bryozoan</name>
    <name type="synonym">Sertularia neritina</name>
    <dbReference type="NCBI Taxonomy" id="10212"/>
    <lineage>
        <taxon>Eukaryota</taxon>
        <taxon>Metazoa</taxon>
        <taxon>Spiralia</taxon>
        <taxon>Lophotrochozoa</taxon>
        <taxon>Bryozoa</taxon>
        <taxon>Gymnolaemata</taxon>
        <taxon>Cheilostomatida</taxon>
        <taxon>Flustrina</taxon>
        <taxon>Buguloidea</taxon>
        <taxon>Bugulidae</taxon>
        <taxon>Bugula</taxon>
    </lineage>
</organism>
<feature type="compositionally biased region" description="Acidic residues" evidence="1">
    <location>
        <begin position="61"/>
        <end position="76"/>
    </location>
</feature>
<dbReference type="AlphaFoldDB" id="A0A7J7JGH1"/>
<reference evidence="3 4" key="1">
    <citation type="submission" date="2019-09" db="EMBL/GenBank/DDBJ databases">
        <authorList>
            <person name="Raiko M."/>
            <person name="Komissarov A."/>
            <person name="Rhodes A."/>
            <person name="Kliver S."/>
            <person name="Lim-Fong G."/>
            <person name="Kwan J."/>
            <person name="O'Brien S.J."/>
            <person name="Lopez J.V."/>
        </authorList>
    </citation>
    <scope>NUCLEOTIDE SEQUENCE [LARGE SCALE GENOMIC DNA]</scope>
    <source>
        <strain evidence="3">Kwan_BN1</strain>
    </source>
</reference>
<gene>
    <name evidence="3" type="ORF">EB796_016272</name>
    <name evidence="2" type="ORF">EB796_016475</name>
</gene>
<sequence length="76" mass="8505">MGEFDEYDIYEMVAASKGKEKPLFDLLCVDESHKKLNSCGGGLSAMLEPGSWKDGKGTSYTEEEADDDDEDYRDEL</sequence>
<name>A0A7J7JGH1_BUGNE</name>
<keyword evidence="4" id="KW-1185">Reference proteome</keyword>
<dbReference type="Proteomes" id="UP000593567">
    <property type="component" value="Unassembled WGS sequence"/>
</dbReference>